<keyword evidence="1 4" id="KW-0808">Transferase</keyword>
<evidence type="ECO:0000259" key="3">
    <source>
        <dbReference type="PROSITE" id="PS51186"/>
    </source>
</evidence>
<dbReference type="OrthoDB" id="4688486at2"/>
<dbReference type="Gene3D" id="3.40.630.30">
    <property type="match status" value="1"/>
</dbReference>
<dbReference type="GO" id="GO:0016747">
    <property type="term" value="F:acyltransferase activity, transferring groups other than amino-acyl groups"/>
    <property type="evidence" value="ECO:0007669"/>
    <property type="project" value="InterPro"/>
</dbReference>
<dbReference type="CDD" id="cd04301">
    <property type="entry name" value="NAT_SF"/>
    <property type="match status" value="1"/>
</dbReference>
<dbReference type="PANTHER" id="PTHR43877:SF2">
    <property type="entry name" value="AMINOALKYLPHOSPHONATE N-ACETYLTRANSFERASE-RELATED"/>
    <property type="match status" value="1"/>
</dbReference>
<dbReference type="InterPro" id="IPR016181">
    <property type="entry name" value="Acyl_CoA_acyltransferase"/>
</dbReference>
<sequence>MISYEWCPQLVDEDLDEVLALVAASAEYDDEAGFTRVDPDLVRERDGVDGAIRHLAIKARRDLGPDEDGPKVVVAYLHLAVDENRIGTVSYVVHPDFRSRGITTLLVEQIGLDIDERAGWVGSGADALRCWAYATHPASERLTKRFRVPAVSRQWTLVRPLAGPYALPVERPGTPTGASISESRPIRADDDDVVALLGRARLPEVQRDRLGVDMRRGTGQVAFARNDDDQVIGFVWYSTETHVHSELRTASVDALIVAADDRGCGLGGALLAEALERQRDAGVQLSMLRIDPDDVAAVRMCRLLGFEQEDAHACYQVGQTTAPPPAFE</sequence>
<feature type="domain" description="N-acetyltransferase" evidence="3">
    <location>
        <begin position="181"/>
        <end position="328"/>
    </location>
</feature>
<keyword evidence="5" id="KW-1185">Reference proteome</keyword>
<evidence type="ECO:0000313" key="4">
    <source>
        <dbReference type="EMBL" id="GAC68489.1"/>
    </source>
</evidence>
<dbReference type="PROSITE" id="PS51186">
    <property type="entry name" value="GNAT"/>
    <property type="match status" value="1"/>
</dbReference>
<dbReference type="Pfam" id="PF00583">
    <property type="entry name" value="Acetyltransf_1"/>
    <property type="match status" value="1"/>
</dbReference>
<comment type="caution">
    <text evidence="4">The sequence shown here is derived from an EMBL/GenBank/DDBJ whole genome shotgun (WGS) entry which is preliminary data.</text>
</comment>
<dbReference type="PANTHER" id="PTHR43877">
    <property type="entry name" value="AMINOALKYLPHOSPHONATE N-ACETYLTRANSFERASE-RELATED-RELATED"/>
    <property type="match status" value="1"/>
</dbReference>
<proteinExistence type="predicted"/>
<dbReference type="EMBL" id="BANX01000016">
    <property type="protein sequence ID" value="GAC68489.1"/>
    <property type="molecule type" value="Genomic_DNA"/>
</dbReference>
<evidence type="ECO:0000313" key="5">
    <source>
        <dbReference type="Proteomes" id="UP000011666"/>
    </source>
</evidence>
<dbReference type="AlphaFoldDB" id="M0QJ70"/>
<organism evidence="4 5">
    <name type="scientific">Gordonia soli NBRC 108243</name>
    <dbReference type="NCBI Taxonomy" id="1223545"/>
    <lineage>
        <taxon>Bacteria</taxon>
        <taxon>Bacillati</taxon>
        <taxon>Actinomycetota</taxon>
        <taxon>Actinomycetes</taxon>
        <taxon>Mycobacteriales</taxon>
        <taxon>Gordoniaceae</taxon>
        <taxon>Gordonia</taxon>
    </lineage>
</organism>
<evidence type="ECO:0000256" key="1">
    <source>
        <dbReference type="ARBA" id="ARBA00022679"/>
    </source>
</evidence>
<dbReference type="Proteomes" id="UP000011666">
    <property type="component" value="Unassembled WGS sequence"/>
</dbReference>
<dbReference type="InterPro" id="IPR050832">
    <property type="entry name" value="Bact_Acetyltransf"/>
</dbReference>
<name>M0QJ70_9ACTN</name>
<dbReference type="eggNOG" id="COG3153">
    <property type="taxonomic scope" value="Bacteria"/>
</dbReference>
<dbReference type="STRING" id="1223545.GS4_16_00190"/>
<evidence type="ECO:0000256" key="2">
    <source>
        <dbReference type="ARBA" id="ARBA00023315"/>
    </source>
</evidence>
<accession>M0QJ70</accession>
<reference evidence="4 5" key="1">
    <citation type="submission" date="2013-01" db="EMBL/GenBank/DDBJ databases">
        <title>Whole genome shotgun sequence of Gordonia soli NBRC 108243.</title>
        <authorList>
            <person name="Isaki-Nakamura S."/>
            <person name="Hosoyama A."/>
            <person name="Tsuchikane K."/>
            <person name="Ando Y."/>
            <person name="Baba S."/>
            <person name="Ohji S."/>
            <person name="Hamada M."/>
            <person name="Tamura T."/>
            <person name="Yamazoe A."/>
            <person name="Yamazaki S."/>
            <person name="Fujita N."/>
        </authorList>
    </citation>
    <scope>NUCLEOTIDE SEQUENCE [LARGE SCALE GENOMIC DNA]</scope>
    <source>
        <strain evidence="4 5">NBRC 108243</strain>
    </source>
</reference>
<keyword evidence="2" id="KW-0012">Acyltransferase</keyword>
<protein>
    <submittedName>
        <fullName evidence="4">Putative acetyltransferase</fullName>
    </submittedName>
</protein>
<gene>
    <name evidence="4" type="ORF">GS4_16_00190</name>
</gene>
<dbReference type="SUPFAM" id="SSF55729">
    <property type="entry name" value="Acyl-CoA N-acyltransferases (Nat)"/>
    <property type="match status" value="1"/>
</dbReference>
<dbReference type="InterPro" id="IPR000182">
    <property type="entry name" value="GNAT_dom"/>
</dbReference>
<dbReference type="RefSeq" id="WP_007620680.1">
    <property type="nucleotide sequence ID" value="NZ_BANX01000016.1"/>
</dbReference>